<name>A0A0F9JW97_9ZZZZ</name>
<proteinExistence type="predicted"/>
<reference evidence="1" key="1">
    <citation type="journal article" date="2015" name="Nature">
        <title>Complex archaea that bridge the gap between prokaryotes and eukaryotes.</title>
        <authorList>
            <person name="Spang A."/>
            <person name="Saw J.H."/>
            <person name="Jorgensen S.L."/>
            <person name="Zaremba-Niedzwiedzka K."/>
            <person name="Martijn J."/>
            <person name="Lind A.E."/>
            <person name="van Eijk R."/>
            <person name="Schleper C."/>
            <person name="Guy L."/>
            <person name="Ettema T.J."/>
        </authorList>
    </citation>
    <scope>NUCLEOTIDE SEQUENCE</scope>
</reference>
<dbReference type="EMBL" id="LAZR01016740">
    <property type="protein sequence ID" value="KKM03198.1"/>
    <property type="molecule type" value="Genomic_DNA"/>
</dbReference>
<protein>
    <submittedName>
        <fullName evidence="1">Uncharacterized protein</fullName>
    </submittedName>
</protein>
<sequence>MTTDEVKEAAYLKADRINDLMGVRSEAYRKHNRLSWAAQDMETLGMEGWQDLTREAYKVLSGK</sequence>
<dbReference type="AlphaFoldDB" id="A0A0F9JW97"/>
<gene>
    <name evidence="1" type="ORF">LCGC14_1776840</name>
</gene>
<accession>A0A0F9JW97</accession>
<comment type="caution">
    <text evidence="1">The sequence shown here is derived from an EMBL/GenBank/DDBJ whole genome shotgun (WGS) entry which is preliminary data.</text>
</comment>
<evidence type="ECO:0000313" key="1">
    <source>
        <dbReference type="EMBL" id="KKM03198.1"/>
    </source>
</evidence>
<organism evidence="1">
    <name type="scientific">marine sediment metagenome</name>
    <dbReference type="NCBI Taxonomy" id="412755"/>
    <lineage>
        <taxon>unclassified sequences</taxon>
        <taxon>metagenomes</taxon>
        <taxon>ecological metagenomes</taxon>
    </lineage>
</organism>